<dbReference type="EMBL" id="OX459119">
    <property type="protein sequence ID" value="CAI9093042.1"/>
    <property type="molecule type" value="Genomic_DNA"/>
</dbReference>
<accession>A0AAV1CEL1</accession>
<evidence type="ECO:0000313" key="5">
    <source>
        <dbReference type="Proteomes" id="UP001161247"/>
    </source>
</evidence>
<dbReference type="PANTHER" id="PTHR43597">
    <property type="entry name" value="SULFUR ACCEPTOR PROTEIN CSDE"/>
    <property type="match status" value="1"/>
</dbReference>
<dbReference type="Gene3D" id="3.90.1010.10">
    <property type="match status" value="1"/>
</dbReference>
<feature type="domain" description="Fe-S metabolism associated" evidence="3">
    <location>
        <begin position="93"/>
        <end position="214"/>
    </location>
</feature>
<keyword evidence="5" id="KW-1185">Reference proteome</keyword>
<sequence length="254" mass="28791">MHSLTSSNLVLQFPPLLPRKFPHRTEPMLSNRMKPRKGLLKDPIFFTTLNSIHAPDNLIRSNFQEDSCSTINQTGIPFSPTLTVAEKVHFLASEFRSLSEPIERVKRLLHYATLLPPLDESARVEENRVTGCTTMVWLKVEMDSDKLMRFGVDSDSVITKGFCSCLIWLFDGAVPEEVLSVNCDHLMDMNVGLMPSKGPSRVNTWHNVFSSMQKRTKSFIEFRDSKDRSLTRFPPSVASPDAINGSFKEAQNQM</sequence>
<name>A0AAV1CEL1_OLDCO</name>
<comment type="similarity">
    <text evidence="1">Belongs to the SufE family.</text>
</comment>
<dbReference type="AlphaFoldDB" id="A0AAV1CEL1"/>
<feature type="region of interest" description="Disordered" evidence="2">
    <location>
        <begin position="233"/>
        <end position="254"/>
    </location>
</feature>
<protein>
    <submittedName>
        <fullName evidence="4">OLC1v1028444C1</fullName>
    </submittedName>
</protein>
<proteinExistence type="inferred from homology"/>
<evidence type="ECO:0000313" key="4">
    <source>
        <dbReference type="EMBL" id="CAI9093042.1"/>
    </source>
</evidence>
<dbReference type="Proteomes" id="UP001161247">
    <property type="component" value="Chromosome 2"/>
</dbReference>
<organism evidence="4 5">
    <name type="scientific">Oldenlandia corymbosa var. corymbosa</name>
    <dbReference type="NCBI Taxonomy" id="529605"/>
    <lineage>
        <taxon>Eukaryota</taxon>
        <taxon>Viridiplantae</taxon>
        <taxon>Streptophyta</taxon>
        <taxon>Embryophyta</taxon>
        <taxon>Tracheophyta</taxon>
        <taxon>Spermatophyta</taxon>
        <taxon>Magnoliopsida</taxon>
        <taxon>eudicotyledons</taxon>
        <taxon>Gunneridae</taxon>
        <taxon>Pentapetalae</taxon>
        <taxon>asterids</taxon>
        <taxon>lamiids</taxon>
        <taxon>Gentianales</taxon>
        <taxon>Rubiaceae</taxon>
        <taxon>Rubioideae</taxon>
        <taxon>Spermacoceae</taxon>
        <taxon>Hedyotis-Oldenlandia complex</taxon>
        <taxon>Oldenlandia</taxon>
    </lineage>
</organism>
<dbReference type="SUPFAM" id="SSF82649">
    <property type="entry name" value="SufE/NifU"/>
    <property type="match status" value="1"/>
</dbReference>
<gene>
    <name evidence="4" type="ORF">OLC1_LOCUS4562</name>
</gene>
<dbReference type="PANTHER" id="PTHR43597:SF5">
    <property type="entry name" value="SUFE-LIKE PROTEIN 2, CHLOROPLASTIC"/>
    <property type="match status" value="1"/>
</dbReference>
<evidence type="ECO:0000259" key="3">
    <source>
        <dbReference type="Pfam" id="PF02657"/>
    </source>
</evidence>
<reference evidence="4" key="1">
    <citation type="submission" date="2023-03" db="EMBL/GenBank/DDBJ databases">
        <authorList>
            <person name="Julca I."/>
        </authorList>
    </citation>
    <scope>NUCLEOTIDE SEQUENCE</scope>
</reference>
<dbReference type="InterPro" id="IPR003808">
    <property type="entry name" value="Fe-S_metab-assoc_dom"/>
</dbReference>
<evidence type="ECO:0000256" key="2">
    <source>
        <dbReference type="SAM" id="MobiDB-lite"/>
    </source>
</evidence>
<evidence type="ECO:0000256" key="1">
    <source>
        <dbReference type="ARBA" id="ARBA00010282"/>
    </source>
</evidence>
<dbReference type="Pfam" id="PF02657">
    <property type="entry name" value="SufE"/>
    <property type="match status" value="1"/>
</dbReference>